<keyword evidence="1" id="KW-0479">Metal-binding</keyword>
<feature type="compositionally biased region" description="Basic residues" evidence="5">
    <location>
        <begin position="230"/>
        <end position="239"/>
    </location>
</feature>
<feature type="region of interest" description="Disordered" evidence="5">
    <location>
        <begin position="1058"/>
        <end position="1079"/>
    </location>
</feature>
<feature type="compositionally biased region" description="Basic residues" evidence="5">
    <location>
        <begin position="1264"/>
        <end position="1284"/>
    </location>
</feature>
<feature type="compositionally biased region" description="Acidic residues" evidence="5">
    <location>
        <begin position="1350"/>
        <end position="1359"/>
    </location>
</feature>
<sequence length="1447" mass="160510">MVSPDKIKKKTGTEFSAFRKNTSSKKKKKTSSLLKSKKIFLYFKNHQSLSKYETLLKSYGAVIVPFLDKDVSYVLTDVPGCNGKSSTVVDNSSILSPICYSVSPATSVSGDDNVNKKSRTRAEAMLERVPTQSQSGTAVNPISNAISWSIPVYSVDVFQNWLTKKLSQIQLVPDHSKSTSDSNAKIFTKRFLKVESLVKNKYRPEFREVSRWPSIHLNTLAGSCPFDRKSSKKSAKRDRNHADKKKESDRMNRTCNKVTNESGYCEICAVHYKDLSQHVTESSHLKFVCNDKNYADLDNCMKTRSVDAFLATHNSSAVNPQSKESDNIEEMGRNLRKSVSLHLNNNNENSAVTKALSNSKLLDESLKQPLQVQCNGFTNYHLRRTTIKSDGVCYDGRDLLRESRKMYASCPDGNLPNAKDLSQLSPLEDDSLHRLRSRRNLILPSILIGTTAEDASRHRSISSSHNASSNHYLRSSVSPKGYTYATRKKLPNHMNEEASTYRKIFNSSASTNHVTTTPNKDARHSFASGTHFTRSKLTNLSPTMYGSDRRMSPRHESSLVSPGRPSKRKPSSVSDDEEQHNGVASPNFPVTKKFKIALCNNLSNHQLADDMAGDRNHHRKRLTAEEKFLEDNKAYYKVEMLRTKLRSTESYCSQVMCAPRREESKPSEAATDVTNSACGVKMTNETNDSRVHRLSKRNSALQLLNLEAEKFMFGSPKNERNDSDEDEDDDEEESGAHDDPTMSRTNAGESKALRNDADDDDEDSDQRANGFSKQNGRRGKGKKRRTHAELFIHDNLDYYKFEISGSRLRHHGDNSGSASVKSETNSCSSLEATTSAGVTRIKDEILTDDESEVTLPGSLRGRRGRGSKKKEANGDGIQNHVSHTITSPAHESTFVGTPLAGDELGNDHANNSSLADASSSCFAQSLPPPEAICFSFESVPSKEPWYRAFQRYDSCDEQCLHIPRTVYFSRYRDIRPLSGGRREKQSVAFASGAKSASSSASAGGSNTNNSLLAQHLRRKGRQKMVGGRIVIDDKPRKSPRCHASTLAILSSLTSHRRRSRKLHVVETKRSSPASAPRNSNKIVSTEMHTKAVAAELSQEHQQRLCEAFSALAKDADEHFIEVFSRNDCEDRYLCGSSFGGSAAAATARAAKQSEVASNEWRTCLLVDESILQDDETLKCFADGNLFSGDSGLMPDDMGAFMESAQRCTSMESAAEEEWSGVPRQQHHDTLSRLCRENDFSCNSSDCGASSTCEFLGFSEDGRSVSRKRKRKRPNMTGWPKRRHMRFLERRRGNMLGSGADDVTGRARAGSSGVGAAAGTTSEPSPSSRAKANTSGAAAMTANSETTPSEADSECSEDDVPLVQIMNRKKRRTNSTTASSEECSSKEKSTNNATPRTTPKKGRKFTLKRRKCKKSSPSKTSSPRASTRRLASSPLRRGRRLPVSRRKR</sequence>
<feature type="compositionally biased region" description="Low complexity" evidence="5">
    <location>
        <begin position="1416"/>
        <end position="1434"/>
    </location>
</feature>
<dbReference type="InterPro" id="IPR006572">
    <property type="entry name" value="Znf_DBF"/>
</dbReference>
<keyword evidence="2 4" id="KW-0863">Zinc-finger</keyword>
<dbReference type="InterPro" id="IPR038545">
    <property type="entry name" value="Znf_DBF_sf"/>
</dbReference>
<feature type="compositionally biased region" description="Basic residues" evidence="5">
    <location>
        <begin position="775"/>
        <end position="784"/>
    </location>
</feature>
<evidence type="ECO:0000256" key="1">
    <source>
        <dbReference type="ARBA" id="ARBA00022723"/>
    </source>
</evidence>
<comment type="caution">
    <text evidence="7">The sequence shown here is derived from an EMBL/GenBank/DDBJ whole genome shotgun (WGS) entry which is preliminary data.</text>
</comment>
<evidence type="ECO:0000313" key="8">
    <source>
        <dbReference type="Proteomes" id="UP001367676"/>
    </source>
</evidence>
<dbReference type="GO" id="GO:0008270">
    <property type="term" value="F:zinc ion binding"/>
    <property type="evidence" value="ECO:0007669"/>
    <property type="project" value="UniProtKB-KW"/>
</dbReference>
<dbReference type="SMART" id="SM00586">
    <property type="entry name" value="ZnF_DBF"/>
    <property type="match status" value="1"/>
</dbReference>
<dbReference type="Gene3D" id="6.10.250.3410">
    <property type="entry name" value="DBF zinc finger"/>
    <property type="match status" value="1"/>
</dbReference>
<evidence type="ECO:0000256" key="5">
    <source>
        <dbReference type="SAM" id="MobiDB-lite"/>
    </source>
</evidence>
<dbReference type="GO" id="GO:0043539">
    <property type="term" value="F:protein serine/threonine kinase activator activity"/>
    <property type="evidence" value="ECO:0007669"/>
    <property type="project" value="TreeGrafter"/>
</dbReference>
<feature type="compositionally biased region" description="Polar residues" evidence="5">
    <location>
        <begin position="527"/>
        <end position="544"/>
    </location>
</feature>
<evidence type="ECO:0000256" key="2">
    <source>
        <dbReference type="ARBA" id="ARBA00022771"/>
    </source>
</evidence>
<feature type="compositionally biased region" description="Acidic residues" evidence="5">
    <location>
        <begin position="722"/>
        <end position="733"/>
    </location>
</feature>
<feature type="region of interest" description="Disordered" evidence="5">
    <location>
        <begin position="1263"/>
        <end position="1447"/>
    </location>
</feature>
<dbReference type="GO" id="GO:0010571">
    <property type="term" value="P:positive regulation of nuclear cell cycle DNA replication"/>
    <property type="evidence" value="ECO:0007669"/>
    <property type="project" value="TreeGrafter"/>
</dbReference>
<feature type="region of interest" description="Disordered" evidence="5">
    <location>
        <begin position="454"/>
        <end position="474"/>
    </location>
</feature>
<protein>
    <recommendedName>
        <fullName evidence="6">DBF4-type domain-containing protein</fullName>
    </recommendedName>
</protein>
<feature type="compositionally biased region" description="Basic residues" evidence="5">
    <location>
        <begin position="1397"/>
        <end position="1415"/>
    </location>
</feature>
<feature type="compositionally biased region" description="Basic and acidic residues" evidence="5">
    <location>
        <begin position="547"/>
        <end position="557"/>
    </location>
</feature>
<dbReference type="Pfam" id="PF07535">
    <property type="entry name" value="zf-DBF"/>
    <property type="match status" value="1"/>
</dbReference>
<feature type="compositionally biased region" description="Low complexity" evidence="5">
    <location>
        <begin position="461"/>
        <end position="470"/>
    </location>
</feature>
<reference evidence="7 8" key="1">
    <citation type="submission" date="2024-03" db="EMBL/GenBank/DDBJ databases">
        <title>Adaptation during the transition from Ophiocordyceps entomopathogen to insect associate is accompanied by gene loss and intensified selection.</title>
        <authorList>
            <person name="Ward C.M."/>
            <person name="Onetto C.A."/>
            <person name="Borneman A.R."/>
        </authorList>
    </citation>
    <scope>NUCLEOTIDE SEQUENCE [LARGE SCALE GENOMIC DNA]</scope>
    <source>
        <strain evidence="7">AWRI1</strain>
        <tissue evidence="7">Single Adult Female</tissue>
    </source>
</reference>
<feature type="compositionally biased region" description="Polar residues" evidence="5">
    <location>
        <begin position="1070"/>
        <end position="1079"/>
    </location>
</feature>
<feature type="compositionally biased region" description="Polar residues" evidence="5">
    <location>
        <begin position="1322"/>
        <end position="1349"/>
    </location>
</feature>
<feature type="compositionally biased region" description="Basic residues" evidence="5">
    <location>
        <begin position="1435"/>
        <end position="1447"/>
    </location>
</feature>
<dbReference type="Proteomes" id="UP001367676">
    <property type="component" value="Unassembled WGS sequence"/>
</dbReference>
<keyword evidence="8" id="KW-1185">Reference proteome</keyword>
<feature type="compositionally biased region" description="Low complexity" evidence="5">
    <location>
        <begin position="1305"/>
        <end position="1321"/>
    </location>
</feature>
<accession>A0AAN9TIC3</accession>
<dbReference type="EMBL" id="JBBCAQ010000037">
    <property type="protein sequence ID" value="KAK7574072.1"/>
    <property type="molecule type" value="Genomic_DNA"/>
</dbReference>
<dbReference type="PANTHER" id="PTHR15375">
    <property type="entry name" value="ACTIVATOR OF S-PHASE KINASE-RELATED"/>
    <property type="match status" value="1"/>
</dbReference>
<dbReference type="GO" id="GO:0003676">
    <property type="term" value="F:nucleic acid binding"/>
    <property type="evidence" value="ECO:0007669"/>
    <property type="project" value="InterPro"/>
</dbReference>
<evidence type="ECO:0000256" key="4">
    <source>
        <dbReference type="PROSITE-ProRule" id="PRU00600"/>
    </source>
</evidence>
<proteinExistence type="predicted"/>
<feature type="region of interest" description="Disordered" evidence="5">
    <location>
        <begin position="509"/>
        <end position="587"/>
    </location>
</feature>
<feature type="region of interest" description="Disordered" evidence="5">
    <location>
        <begin position="712"/>
        <end position="784"/>
    </location>
</feature>
<evidence type="ECO:0000259" key="6">
    <source>
        <dbReference type="PROSITE" id="PS51265"/>
    </source>
</evidence>
<organism evidence="7 8">
    <name type="scientific">Parthenolecanium corni</name>
    <dbReference type="NCBI Taxonomy" id="536013"/>
    <lineage>
        <taxon>Eukaryota</taxon>
        <taxon>Metazoa</taxon>
        <taxon>Ecdysozoa</taxon>
        <taxon>Arthropoda</taxon>
        <taxon>Hexapoda</taxon>
        <taxon>Insecta</taxon>
        <taxon>Pterygota</taxon>
        <taxon>Neoptera</taxon>
        <taxon>Paraneoptera</taxon>
        <taxon>Hemiptera</taxon>
        <taxon>Sternorrhyncha</taxon>
        <taxon>Coccoidea</taxon>
        <taxon>Coccidae</taxon>
        <taxon>Parthenolecanium</taxon>
    </lineage>
</organism>
<name>A0AAN9TIC3_9HEMI</name>
<dbReference type="GO" id="GO:0031431">
    <property type="term" value="C:Dbf4-dependent protein kinase complex"/>
    <property type="evidence" value="ECO:0007669"/>
    <property type="project" value="TreeGrafter"/>
</dbReference>
<keyword evidence="3" id="KW-0862">Zinc</keyword>
<feature type="region of interest" description="Disordered" evidence="5">
    <location>
        <begin position="226"/>
        <end position="252"/>
    </location>
</feature>
<dbReference type="GO" id="GO:1901987">
    <property type="term" value="P:regulation of cell cycle phase transition"/>
    <property type="evidence" value="ECO:0007669"/>
    <property type="project" value="TreeGrafter"/>
</dbReference>
<feature type="region of interest" description="Disordered" evidence="5">
    <location>
        <begin position="854"/>
        <end position="880"/>
    </location>
</feature>
<evidence type="ECO:0000313" key="7">
    <source>
        <dbReference type="EMBL" id="KAK7574072.1"/>
    </source>
</evidence>
<feature type="region of interest" description="Disordered" evidence="5">
    <location>
        <begin position="979"/>
        <end position="1008"/>
    </location>
</feature>
<dbReference type="InterPro" id="IPR051590">
    <property type="entry name" value="Replication_Regulatory_Kinase"/>
</dbReference>
<feature type="domain" description="DBF4-type" evidence="6">
    <location>
        <begin position="258"/>
        <end position="307"/>
    </location>
</feature>
<dbReference type="PROSITE" id="PS51265">
    <property type="entry name" value="ZF_DBF4"/>
    <property type="match status" value="1"/>
</dbReference>
<feature type="compositionally biased region" description="Polar residues" evidence="5">
    <location>
        <begin position="509"/>
        <end position="519"/>
    </location>
</feature>
<gene>
    <name evidence="7" type="ORF">V9T40_011263</name>
</gene>
<feature type="compositionally biased region" description="Basic and acidic residues" evidence="5">
    <location>
        <begin position="240"/>
        <end position="252"/>
    </location>
</feature>
<dbReference type="PANTHER" id="PTHR15375:SF26">
    <property type="entry name" value="PROTEIN CHIFFON"/>
    <property type="match status" value="1"/>
</dbReference>
<feature type="compositionally biased region" description="Low complexity" evidence="5">
    <location>
        <begin position="986"/>
        <end position="1008"/>
    </location>
</feature>
<evidence type="ECO:0000256" key="3">
    <source>
        <dbReference type="ARBA" id="ARBA00022833"/>
    </source>
</evidence>